<dbReference type="InterPro" id="IPR044946">
    <property type="entry name" value="Restrct_endonuc_typeI_TRD_sf"/>
</dbReference>
<organism evidence="5 6">
    <name type="scientific">Desulfosudis oleivorans (strain DSM 6200 / JCM 39069 / Hxd3)</name>
    <name type="common">Desulfococcus oleovorans</name>
    <dbReference type="NCBI Taxonomy" id="96561"/>
    <lineage>
        <taxon>Bacteria</taxon>
        <taxon>Pseudomonadati</taxon>
        <taxon>Thermodesulfobacteriota</taxon>
        <taxon>Desulfobacteria</taxon>
        <taxon>Desulfobacterales</taxon>
        <taxon>Desulfosudaceae</taxon>
        <taxon>Desulfosudis</taxon>
    </lineage>
</organism>
<dbReference type="PANTHER" id="PTHR43140">
    <property type="entry name" value="TYPE-1 RESTRICTION ENZYME ECOKI SPECIFICITY PROTEIN"/>
    <property type="match status" value="1"/>
</dbReference>
<dbReference type="InterPro" id="IPR051212">
    <property type="entry name" value="Type-I_RE_S_subunit"/>
</dbReference>
<name>A8ZS69_DESOH</name>
<evidence type="ECO:0000313" key="6">
    <source>
        <dbReference type="Proteomes" id="UP000008561"/>
    </source>
</evidence>
<dbReference type="PANTHER" id="PTHR43140:SF1">
    <property type="entry name" value="TYPE I RESTRICTION ENZYME ECOKI SPECIFICITY SUBUNIT"/>
    <property type="match status" value="1"/>
</dbReference>
<dbReference type="GO" id="GO:0003677">
    <property type="term" value="F:DNA binding"/>
    <property type="evidence" value="ECO:0007669"/>
    <property type="project" value="UniProtKB-KW"/>
</dbReference>
<dbReference type="KEGG" id="dol:Dole_0277"/>
<feature type="domain" description="Type I restriction modification DNA specificity" evidence="4">
    <location>
        <begin position="19"/>
        <end position="189"/>
    </location>
</feature>
<dbReference type="Pfam" id="PF01420">
    <property type="entry name" value="Methylase_S"/>
    <property type="match status" value="2"/>
</dbReference>
<dbReference type="Gene3D" id="3.90.220.20">
    <property type="entry name" value="DNA methylase specificity domains"/>
    <property type="match status" value="2"/>
</dbReference>
<dbReference type="AlphaFoldDB" id="A8ZS69"/>
<accession>A8ZS69</accession>
<keyword evidence="2" id="KW-0680">Restriction system</keyword>
<keyword evidence="3" id="KW-0238">DNA-binding</keyword>
<evidence type="ECO:0000259" key="4">
    <source>
        <dbReference type="Pfam" id="PF01420"/>
    </source>
</evidence>
<dbReference type="GO" id="GO:0009307">
    <property type="term" value="P:DNA restriction-modification system"/>
    <property type="evidence" value="ECO:0007669"/>
    <property type="project" value="UniProtKB-KW"/>
</dbReference>
<evidence type="ECO:0000256" key="1">
    <source>
        <dbReference type="ARBA" id="ARBA00010923"/>
    </source>
</evidence>
<dbReference type="Proteomes" id="UP000008561">
    <property type="component" value="Chromosome"/>
</dbReference>
<dbReference type="RefSeq" id="WP_012173706.1">
    <property type="nucleotide sequence ID" value="NC_009943.1"/>
</dbReference>
<keyword evidence="6" id="KW-1185">Reference proteome</keyword>
<dbReference type="Gene3D" id="1.10.287.1120">
    <property type="entry name" value="Bipartite methylase S protein"/>
    <property type="match status" value="1"/>
</dbReference>
<evidence type="ECO:0000256" key="2">
    <source>
        <dbReference type="ARBA" id="ARBA00022747"/>
    </source>
</evidence>
<dbReference type="REBASE" id="16453">
    <property type="entry name" value="S.DolHORF276P"/>
</dbReference>
<evidence type="ECO:0000313" key="5">
    <source>
        <dbReference type="EMBL" id="ABW66087.1"/>
    </source>
</evidence>
<sequence length="413" mass="46879">MKRYPKYKDSGVEWIGEVPEQWEVKRLKFLAKNVNEQTNTKKQDEIYIALENVESWTGRISPQDNEITFESQAKCFCSNDILFGKLRPYLAKVARPNKSGVCVGEFLVLRVLDNEVLPEFLEQKLRSQWFIELVNSSTFGAKMPRADWTFISNVKLTYPSPKEQNHIASYLDHKTRLIDTLIEKKQKLVELLQEQRTALISHAVTKGLNPKTKMKDTGIEWLGKVPEHWATASLRWYLRIGSGEFLSNNDFLTEASDQKNIPVIGGNGVMGYTSKTNIQEPTIAIGRVGALCGNVHLVNPPAWITDNALRLSNIKDFLIDYLSLFLGVLDLNRLANQNAQPLITGSMIKSQKVPIPPIPEQKDILQYCSKFSQTIDHGINTLHKQIAVLQEYRTTLISDVVTGKIDVRDEVIP</sequence>
<dbReference type="CDD" id="cd17266">
    <property type="entry name" value="RMtype1_S_Sau1132ORF3780P-TRD2-CR2_like"/>
    <property type="match status" value="1"/>
</dbReference>
<dbReference type="HOGENOM" id="CLU_021095_10_5_7"/>
<evidence type="ECO:0000256" key="3">
    <source>
        <dbReference type="ARBA" id="ARBA00023125"/>
    </source>
</evidence>
<dbReference type="OrthoDB" id="512700at2"/>
<protein>
    <submittedName>
        <fullName evidence="5">Restriction modification system DNA specificity domain</fullName>
    </submittedName>
</protein>
<dbReference type="EMBL" id="CP000859">
    <property type="protein sequence ID" value="ABW66087.1"/>
    <property type="molecule type" value="Genomic_DNA"/>
</dbReference>
<feature type="domain" description="Type I restriction modification DNA specificity" evidence="4">
    <location>
        <begin position="254"/>
        <end position="379"/>
    </location>
</feature>
<dbReference type="SUPFAM" id="SSF116734">
    <property type="entry name" value="DNA methylase specificity domain"/>
    <property type="match status" value="2"/>
</dbReference>
<comment type="similarity">
    <text evidence="1">Belongs to the type-I restriction system S methylase family.</text>
</comment>
<dbReference type="InterPro" id="IPR000055">
    <property type="entry name" value="Restrct_endonuc_typeI_TRD"/>
</dbReference>
<dbReference type="eggNOG" id="COG0732">
    <property type="taxonomic scope" value="Bacteria"/>
</dbReference>
<proteinExistence type="inferred from homology"/>
<gene>
    <name evidence="5" type="ordered locus">Dole_0277</name>
</gene>
<reference evidence="5 6" key="1">
    <citation type="submission" date="2007-10" db="EMBL/GenBank/DDBJ databases">
        <title>Complete sequence of Desulfococcus oleovorans Hxd3.</title>
        <authorList>
            <consortium name="US DOE Joint Genome Institute"/>
            <person name="Copeland A."/>
            <person name="Lucas S."/>
            <person name="Lapidus A."/>
            <person name="Barry K."/>
            <person name="Glavina del Rio T."/>
            <person name="Dalin E."/>
            <person name="Tice H."/>
            <person name="Pitluck S."/>
            <person name="Kiss H."/>
            <person name="Brettin T."/>
            <person name="Bruce D."/>
            <person name="Detter J.C."/>
            <person name="Han C."/>
            <person name="Schmutz J."/>
            <person name="Larimer F."/>
            <person name="Land M."/>
            <person name="Hauser L."/>
            <person name="Kyrpides N."/>
            <person name="Kim E."/>
            <person name="Wawrik B."/>
            <person name="Richardson P."/>
        </authorList>
    </citation>
    <scope>NUCLEOTIDE SEQUENCE [LARGE SCALE GENOMIC DNA]</scope>
    <source>
        <strain evidence="6">DSM 6200 / JCM 39069 / Hxd3</strain>
    </source>
</reference>
<dbReference type="STRING" id="96561.Dole_0277"/>